<dbReference type="EMBL" id="MU866038">
    <property type="protein sequence ID" value="KAK4442021.1"/>
    <property type="molecule type" value="Genomic_DNA"/>
</dbReference>
<dbReference type="Pfam" id="PF06985">
    <property type="entry name" value="HET"/>
    <property type="match status" value="1"/>
</dbReference>
<dbReference type="Pfam" id="PF26640">
    <property type="entry name" value="DUF8212"/>
    <property type="match status" value="1"/>
</dbReference>
<gene>
    <name evidence="3" type="ORF">QBC34DRAFT_453349</name>
</gene>
<evidence type="ECO:0000259" key="1">
    <source>
        <dbReference type="Pfam" id="PF06985"/>
    </source>
</evidence>
<name>A0AAV9G3B0_9PEZI</name>
<keyword evidence="4" id="KW-1185">Reference proteome</keyword>
<dbReference type="Proteomes" id="UP001321760">
    <property type="component" value="Unassembled WGS sequence"/>
</dbReference>
<dbReference type="PANTHER" id="PTHR10622:SF10">
    <property type="entry name" value="HET DOMAIN-CONTAINING PROTEIN"/>
    <property type="match status" value="1"/>
</dbReference>
<comment type="caution">
    <text evidence="3">The sequence shown here is derived from an EMBL/GenBank/DDBJ whole genome shotgun (WGS) entry which is preliminary data.</text>
</comment>
<sequence>MRLLHTSTLTLVDTDPRSTPPYAILSHVWGKDERPRREGFDKVRQSCAVAAACKLDYIWIDTCCINKTSSAELSEAINSMFRWYRDAEVCFAYMADVPFNVYRDPGQAGVRDAHMFVSSRWFTRGWTLQELLSPANVVFLDNKWNIIGTKSSLKETVADVTGIPSSILTGRASIGSASAAQRMSWASKRETTRVEDTAYCLLGIFDIHMPLLYGEGDRAFIRLQEEIMRTSGDSSLFAWASETETHDGLLASSPAAFGLSSHIQPPPSFGFQVQDLNPDSFNFSVSGKGIHFSTFIHDLGGGSVLAVLDCTNGAIDGDAMFIAIPLKDTGFTRTNFVRGRHFQLCLVCNDLLDRP</sequence>
<evidence type="ECO:0000313" key="3">
    <source>
        <dbReference type="EMBL" id="KAK4442021.1"/>
    </source>
</evidence>
<dbReference type="InterPro" id="IPR010730">
    <property type="entry name" value="HET"/>
</dbReference>
<protein>
    <submittedName>
        <fullName evidence="3">HET-domain-containing protein</fullName>
    </submittedName>
</protein>
<reference evidence="3" key="1">
    <citation type="journal article" date="2023" name="Mol. Phylogenet. Evol.">
        <title>Genome-scale phylogeny and comparative genomics of the fungal order Sordariales.</title>
        <authorList>
            <person name="Hensen N."/>
            <person name="Bonometti L."/>
            <person name="Westerberg I."/>
            <person name="Brannstrom I.O."/>
            <person name="Guillou S."/>
            <person name="Cros-Aarteil S."/>
            <person name="Calhoun S."/>
            <person name="Haridas S."/>
            <person name="Kuo A."/>
            <person name="Mondo S."/>
            <person name="Pangilinan J."/>
            <person name="Riley R."/>
            <person name="LaButti K."/>
            <person name="Andreopoulos B."/>
            <person name="Lipzen A."/>
            <person name="Chen C."/>
            <person name="Yan M."/>
            <person name="Daum C."/>
            <person name="Ng V."/>
            <person name="Clum A."/>
            <person name="Steindorff A."/>
            <person name="Ohm R.A."/>
            <person name="Martin F."/>
            <person name="Silar P."/>
            <person name="Natvig D.O."/>
            <person name="Lalanne C."/>
            <person name="Gautier V."/>
            <person name="Ament-Velasquez S.L."/>
            <person name="Kruys A."/>
            <person name="Hutchinson M.I."/>
            <person name="Powell A.J."/>
            <person name="Barry K."/>
            <person name="Miller A.N."/>
            <person name="Grigoriev I.V."/>
            <person name="Debuchy R."/>
            <person name="Gladieux P."/>
            <person name="Hiltunen Thoren M."/>
            <person name="Johannesson H."/>
        </authorList>
    </citation>
    <scope>NUCLEOTIDE SEQUENCE</scope>
    <source>
        <strain evidence="3">PSN243</strain>
    </source>
</reference>
<reference evidence="3" key="2">
    <citation type="submission" date="2023-05" db="EMBL/GenBank/DDBJ databases">
        <authorList>
            <consortium name="Lawrence Berkeley National Laboratory"/>
            <person name="Steindorff A."/>
            <person name="Hensen N."/>
            <person name="Bonometti L."/>
            <person name="Westerberg I."/>
            <person name="Brannstrom I.O."/>
            <person name="Guillou S."/>
            <person name="Cros-Aarteil S."/>
            <person name="Calhoun S."/>
            <person name="Haridas S."/>
            <person name="Kuo A."/>
            <person name="Mondo S."/>
            <person name="Pangilinan J."/>
            <person name="Riley R."/>
            <person name="Labutti K."/>
            <person name="Andreopoulos B."/>
            <person name="Lipzen A."/>
            <person name="Chen C."/>
            <person name="Yanf M."/>
            <person name="Daum C."/>
            <person name="Ng V."/>
            <person name="Clum A."/>
            <person name="Ohm R."/>
            <person name="Martin F."/>
            <person name="Silar P."/>
            <person name="Natvig D."/>
            <person name="Lalanne C."/>
            <person name="Gautier V."/>
            <person name="Ament-Velasquez S.L."/>
            <person name="Kruys A."/>
            <person name="Hutchinson M.I."/>
            <person name="Powell A.J."/>
            <person name="Barry K."/>
            <person name="Miller A.N."/>
            <person name="Grigoriev I.V."/>
            <person name="Debuchy R."/>
            <person name="Gladieux P."/>
            <person name="Thoren M.H."/>
            <person name="Johannesson H."/>
        </authorList>
    </citation>
    <scope>NUCLEOTIDE SEQUENCE</scope>
    <source>
        <strain evidence="3">PSN243</strain>
    </source>
</reference>
<dbReference type="PANTHER" id="PTHR10622">
    <property type="entry name" value="HET DOMAIN-CONTAINING PROTEIN"/>
    <property type="match status" value="1"/>
</dbReference>
<feature type="domain" description="Heterokaryon incompatibility" evidence="1">
    <location>
        <begin position="22"/>
        <end position="95"/>
    </location>
</feature>
<proteinExistence type="predicted"/>
<dbReference type="InterPro" id="IPR058525">
    <property type="entry name" value="DUF8212"/>
</dbReference>
<dbReference type="AlphaFoldDB" id="A0AAV9G3B0"/>
<evidence type="ECO:0000259" key="2">
    <source>
        <dbReference type="Pfam" id="PF26640"/>
    </source>
</evidence>
<feature type="domain" description="DUF8212" evidence="2">
    <location>
        <begin position="218"/>
        <end position="244"/>
    </location>
</feature>
<organism evidence="3 4">
    <name type="scientific">Podospora aff. communis PSN243</name>
    <dbReference type="NCBI Taxonomy" id="3040156"/>
    <lineage>
        <taxon>Eukaryota</taxon>
        <taxon>Fungi</taxon>
        <taxon>Dikarya</taxon>
        <taxon>Ascomycota</taxon>
        <taxon>Pezizomycotina</taxon>
        <taxon>Sordariomycetes</taxon>
        <taxon>Sordariomycetidae</taxon>
        <taxon>Sordariales</taxon>
        <taxon>Podosporaceae</taxon>
        <taxon>Podospora</taxon>
    </lineage>
</organism>
<evidence type="ECO:0000313" key="4">
    <source>
        <dbReference type="Proteomes" id="UP001321760"/>
    </source>
</evidence>
<accession>A0AAV9G3B0</accession>